<evidence type="ECO:0000259" key="5">
    <source>
        <dbReference type="Pfam" id="PF01266"/>
    </source>
</evidence>
<accession>A0ABX9GIG4</accession>
<dbReference type="PANTHER" id="PTHR13847">
    <property type="entry name" value="SARCOSINE DEHYDROGENASE-RELATED"/>
    <property type="match status" value="1"/>
</dbReference>
<feature type="domain" description="FAD dependent oxidoreductase" evidence="5">
    <location>
        <begin position="36"/>
        <end position="400"/>
    </location>
</feature>
<dbReference type="Gene3D" id="3.50.50.60">
    <property type="entry name" value="FAD/NAD(P)-binding domain"/>
    <property type="match status" value="1"/>
</dbReference>
<evidence type="ECO:0000256" key="1">
    <source>
        <dbReference type="ARBA" id="ARBA00001974"/>
    </source>
</evidence>
<keyword evidence="7" id="KW-1185">Reference proteome</keyword>
<dbReference type="Gene3D" id="3.30.9.10">
    <property type="entry name" value="D-Amino Acid Oxidase, subunit A, domain 2"/>
    <property type="match status" value="1"/>
</dbReference>
<proteinExistence type="inferred from homology"/>
<dbReference type="InterPro" id="IPR017741">
    <property type="entry name" value="FAD-dependent_OxRdtase_HpnW"/>
</dbReference>
<comment type="similarity">
    <text evidence="2">Belongs to the DadA oxidoreductase family.</text>
</comment>
<comment type="cofactor">
    <cofactor evidence="1">
        <name>FAD</name>
        <dbReference type="ChEBI" id="CHEBI:57692"/>
    </cofactor>
</comment>
<evidence type="ECO:0000313" key="6">
    <source>
        <dbReference type="EMBL" id="RBP23078.1"/>
    </source>
</evidence>
<evidence type="ECO:0000256" key="3">
    <source>
        <dbReference type="ARBA" id="ARBA00022630"/>
    </source>
</evidence>
<reference evidence="6 7" key="1">
    <citation type="submission" date="2018-06" db="EMBL/GenBank/DDBJ databases">
        <title>Genomic Encyclopedia of Type Strains, Phase III (KMG-III): the genomes of soil and plant-associated and newly described type strains.</title>
        <authorList>
            <person name="Whitman W."/>
        </authorList>
    </citation>
    <scope>NUCLEOTIDE SEQUENCE [LARGE SCALE GENOMIC DNA]</scope>
    <source>
        <strain evidence="6 7">CECT 7342</strain>
    </source>
</reference>
<organism evidence="6 7">
    <name type="scientific">Achromobacter marplatensis</name>
    <dbReference type="NCBI Taxonomy" id="470868"/>
    <lineage>
        <taxon>Bacteria</taxon>
        <taxon>Pseudomonadati</taxon>
        <taxon>Pseudomonadota</taxon>
        <taxon>Betaproteobacteria</taxon>
        <taxon>Burkholderiales</taxon>
        <taxon>Alcaligenaceae</taxon>
        <taxon>Achromobacter</taxon>
    </lineage>
</organism>
<evidence type="ECO:0000256" key="4">
    <source>
        <dbReference type="ARBA" id="ARBA00023002"/>
    </source>
</evidence>
<dbReference type="Proteomes" id="UP000252124">
    <property type="component" value="Unassembled WGS sequence"/>
</dbReference>
<name>A0ABX9GIG4_9BURK</name>
<sequence length="406" mass="43604">MRPRGLPRAAARREAPQCGSFPRYSSSNVPEMKTYDVIVVGAGMLGIAHAWAAAKRGLSVAVIERSRQAHGATIRNFGQVIVTGQPPGMMLSHAQQARELWLDLASKAGFHVRANGALVLARNADEATVLEEFADTRLKQEGYRADLLSARDVAGLYDGQLAHHCMGLRGHDDLQIYSREALPAITRYLAEALGVTFITGTLARAVENGLVGTTAGDFEGKHVFVCPGHDYLTLLPERFAPLNLEITRLQMLRAAFETNPIALDRPLLTGLSCVHYGAFSDLPSAQALRDVIQARTPMLLENGIHLLISPTPYGELIIGDSHRYGQDAFPFNDEAVDNAMLDLASQALGARLRVVERWQGVYGAHGPAPFSVMPVDAATTVAVMHSGVGMTVGLAIGERTVAGAIG</sequence>
<dbReference type="Pfam" id="PF01266">
    <property type="entry name" value="DAO"/>
    <property type="match status" value="1"/>
</dbReference>
<dbReference type="NCBIfam" id="TIGR03364">
    <property type="entry name" value="HpnW_proposed"/>
    <property type="match status" value="1"/>
</dbReference>
<evidence type="ECO:0000256" key="2">
    <source>
        <dbReference type="ARBA" id="ARBA00009410"/>
    </source>
</evidence>
<evidence type="ECO:0000313" key="7">
    <source>
        <dbReference type="Proteomes" id="UP000252124"/>
    </source>
</evidence>
<comment type="caution">
    <text evidence="6">The sequence shown here is derived from an EMBL/GenBank/DDBJ whole genome shotgun (WGS) entry which is preliminary data.</text>
</comment>
<gene>
    <name evidence="6" type="ORF">DFP87_102827</name>
</gene>
<dbReference type="SUPFAM" id="SSF51905">
    <property type="entry name" value="FAD/NAD(P)-binding domain"/>
    <property type="match status" value="1"/>
</dbReference>
<keyword evidence="4" id="KW-0560">Oxidoreductase</keyword>
<protein>
    <submittedName>
        <fullName evidence="6">FAD dependent oxidoreductase TIGR03364</fullName>
    </submittedName>
</protein>
<dbReference type="InterPro" id="IPR036188">
    <property type="entry name" value="FAD/NAD-bd_sf"/>
</dbReference>
<keyword evidence="3" id="KW-0285">Flavoprotein</keyword>
<dbReference type="EMBL" id="QNRM01000002">
    <property type="protein sequence ID" value="RBP23078.1"/>
    <property type="molecule type" value="Genomic_DNA"/>
</dbReference>
<dbReference type="PANTHER" id="PTHR13847:SF286">
    <property type="entry name" value="D-AMINO ACID DEHYDROGENASE"/>
    <property type="match status" value="1"/>
</dbReference>
<dbReference type="InterPro" id="IPR006076">
    <property type="entry name" value="FAD-dep_OxRdtase"/>
</dbReference>